<sequence length="162" mass="18411">MEEKFYRHIGVYGIYMVNEKILVIRKSLGPYTGQFDLPGGRLEASESLEQGLKREFNEETGFKVKELNNIGVCDFSVLWTLQDNSTECVHHIAILYEVIIVAGKIGDSVFQFEGQDSNGYDWISIDDVTPINSSPLVQQAADWFRTKTIPVSRSSYDYRSLS</sequence>
<dbReference type="PROSITE" id="PS00893">
    <property type="entry name" value="NUDIX_BOX"/>
    <property type="match status" value="1"/>
</dbReference>
<reference evidence="5 6" key="1">
    <citation type="submission" date="2023-05" db="EMBL/GenBank/DDBJ databases">
        <title>Draft genome of Paenibacillus sp. CCS26.</title>
        <authorList>
            <person name="Akita H."/>
            <person name="Shinto Y."/>
            <person name="Kimura Z."/>
        </authorList>
    </citation>
    <scope>NUCLEOTIDE SEQUENCE [LARGE SCALE GENOMIC DNA]</scope>
    <source>
        <strain evidence="5 6">CCS26</strain>
    </source>
</reference>
<dbReference type="InterPro" id="IPR000086">
    <property type="entry name" value="NUDIX_hydrolase_dom"/>
</dbReference>
<evidence type="ECO:0000256" key="3">
    <source>
        <dbReference type="RuleBase" id="RU003476"/>
    </source>
</evidence>
<gene>
    <name evidence="5" type="ORF">PghCCS26_18460</name>
</gene>
<organism evidence="5 6">
    <name type="scientific">Paenibacillus glycanilyticus</name>
    <dbReference type="NCBI Taxonomy" id="126569"/>
    <lineage>
        <taxon>Bacteria</taxon>
        <taxon>Bacillati</taxon>
        <taxon>Bacillota</taxon>
        <taxon>Bacilli</taxon>
        <taxon>Bacillales</taxon>
        <taxon>Paenibacillaceae</taxon>
        <taxon>Paenibacillus</taxon>
    </lineage>
</organism>
<accession>A0ABQ6NIX3</accession>
<dbReference type="RefSeq" id="WP_317979651.1">
    <property type="nucleotide sequence ID" value="NZ_BTCL01000004.1"/>
</dbReference>
<name>A0ABQ6NIX3_9BACL</name>
<dbReference type="SUPFAM" id="SSF55811">
    <property type="entry name" value="Nudix"/>
    <property type="match status" value="1"/>
</dbReference>
<evidence type="ECO:0000313" key="5">
    <source>
        <dbReference type="EMBL" id="GMK44718.1"/>
    </source>
</evidence>
<evidence type="ECO:0000256" key="1">
    <source>
        <dbReference type="ARBA" id="ARBA00001946"/>
    </source>
</evidence>
<comment type="similarity">
    <text evidence="3">Belongs to the Nudix hydrolase family.</text>
</comment>
<dbReference type="Pfam" id="PF00293">
    <property type="entry name" value="NUDIX"/>
    <property type="match status" value="1"/>
</dbReference>
<comment type="cofactor">
    <cofactor evidence="1">
        <name>Mg(2+)</name>
        <dbReference type="ChEBI" id="CHEBI:18420"/>
    </cofactor>
</comment>
<dbReference type="PANTHER" id="PTHR43046:SF14">
    <property type="entry name" value="MUTT_NUDIX FAMILY PROTEIN"/>
    <property type="match status" value="1"/>
</dbReference>
<dbReference type="EMBL" id="BTCL01000004">
    <property type="protein sequence ID" value="GMK44718.1"/>
    <property type="molecule type" value="Genomic_DNA"/>
</dbReference>
<dbReference type="Gene3D" id="3.90.79.10">
    <property type="entry name" value="Nucleoside Triphosphate Pyrophosphohydrolase"/>
    <property type="match status" value="1"/>
</dbReference>
<keyword evidence="6" id="KW-1185">Reference proteome</keyword>
<dbReference type="CDD" id="cd04686">
    <property type="entry name" value="NUDIX_Hydrolase"/>
    <property type="match status" value="1"/>
</dbReference>
<evidence type="ECO:0000256" key="2">
    <source>
        <dbReference type="ARBA" id="ARBA00022801"/>
    </source>
</evidence>
<dbReference type="PRINTS" id="PR00502">
    <property type="entry name" value="NUDIXFAMILY"/>
</dbReference>
<proteinExistence type="inferred from homology"/>
<keyword evidence="2 3" id="KW-0378">Hydrolase</keyword>
<dbReference type="InterPro" id="IPR020476">
    <property type="entry name" value="Nudix_hydrolase"/>
</dbReference>
<dbReference type="PANTHER" id="PTHR43046">
    <property type="entry name" value="GDP-MANNOSE MANNOSYL HYDROLASE"/>
    <property type="match status" value="1"/>
</dbReference>
<feature type="domain" description="Nudix hydrolase" evidence="4">
    <location>
        <begin position="6"/>
        <end position="146"/>
    </location>
</feature>
<comment type="caution">
    <text evidence="5">The sequence shown here is derived from an EMBL/GenBank/DDBJ whole genome shotgun (WGS) entry which is preliminary data.</text>
</comment>
<evidence type="ECO:0000259" key="4">
    <source>
        <dbReference type="PROSITE" id="PS51462"/>
    </source>
</evidence>
<dbReference type="PROSITE" id="PS51462">
    <property type="entry name" value="NUDIX"/>
    <property type="match status" value="1"/>
</dbReference>
<dbReference type="InterPro" id="IPR020084">
    <property type="entry name" value="NUDIX_hydrolase_CS"/>
</dbReference>
<dbReference type="Proteomes" id="UP001285921">
    <property type="component" value="Unassembled WGS sequence"/>
</dbReference>
<evidence type="ECO:0000313" key="6">
    <source>
        <dbReference type="Proteomes" id="UP001285921"/>
    </source>
</evidence>
<protein>
    <submittedName>
        <fullName evidence="5">DNA mismatch repair protein MutT</fullName>
    </submittedName>
</protein>
<dbReference type="InterPro" id="IPR015797">
    <property type="entry name" value="NUDIX_hydrolase-like_dom_sf"/>
</dbReference>